<evidence type="ECO:0000256" key="3">
    <source>
        <dbReference type="ARBA" id="ARBA00022898"/>
    </source>
</evidence>
<dbReference type="InterPro" id="IPR029066">
    <property type="entry name" value="PLP-binding_barrel"/>
</dbReference>
<dbReference type="GO" id="GO:0005737">
    <property type="term" value="C:cytoplasm"/>
    <property type="evidence" value="ECO:0007669"/>
    <property type="project" value="TreeGrafter"/>
</dbReference>
<dbReference type="InterPro" id="IPR022653">
    <property type="entry name" value="De-COase2_pyr-phos_BS"/>
</dbReference>
<keyword evidence="11" id="KW-1185">Reference proteome</keyword>
<dbReference type="PANTHER" id="PTHR11482:SF6">
    <property type="entry name" value="ORNITHINE DECARBOXYLASE 1-RELATED"/>
    <property type="match status" value="1"/>
</dbReference>
<dbReference type="KEGG" id="hfl:PUV54_08795"/>
<dbReference type="RefSeq" id="WP_274491842.1">
    <property type="nucleotide sequence ID" value="NZ_CP118166.1"/>
</dbReference>
<proteinExistence type="inferred from homology"/>
<evidence type="ECO:0000256" key="6">
    <source>
        <dbReference type="ARBA" id="ARBA00034138"/>
    </source>
</evidence>
<feature type="domain" description="Orn/DAP/Arg decarboxylase 2 N-terminal" evidence="9">
    <location>
        <begin position="46"/>
        <end position="266"/>
    </location>
</feature>
<evidence type="ECO:0000256" key="8">
    <source>
        <dbReference type="PIRSR" id="PIRSR600183-50"/>
    </source>
</evidence>
<dbReference type="Gene3D" id="2.40.37.10">
    <property type="entry name" value="Lyase, Ornithine Decarboxylase, Chain A, domain 1"/>
    <property type="match status" value="1"/>
</dbReference>
<dbReference type="AlphaFoldDB" id="A0AAF0CB61"/>
<evidence type="ECO:0000259" key="9">
    <source>
        <dbReference type="Pfam" id="PF02784"/>
    </source>
</evidence>
<dbReference type="SUPFAM" id="SSF50621">
    <property type="entry name" value="Alanine racemase C-terminal domain-like"/>
    <property type="match status" value="1"/>
</dbReference>
<evidence type="ECO:0000256" key="4">
    <source>
        <dbReference type="ARBA" id="ARBA00023239"/>
    </source>
</evidence>
<evidence type="ECO:0000256" key="5">
    <source>
        <dbReference type="ARBA" id="ARBA00034115"/>
    </source>
</evidence>
<gene>
    <name evidence="10" type="ORF">PUV54_08795</name>
</gene>
<protein>
    <recommendedName>
        <fullName evidence="6">ornithine decarboxylase</fullName>
        <ecNumber evidence="6">4.1.1.17</ecNumber>
    </recommendedName>
</protein>
<evidence type="ECO:0000256" key="1">
    <source>
        <dbReference type="ARBA" id="ARBA00001933"/>
    </source>
</evidence>
<dbReference type="Pfam" id="PF02784">
    <property type="entry name" value="Orn_Arg_deC_N"/>
    <property type="match status" value="1"/>
</dbReference>
<dbReference type="InterPro" id="IPR022657">
    <property type="entry name" value="De-COase2_CS"/>
</dbReference>
<dbReference type="InterPro" id="IPR002433">
    <property type="entry name" value="Orn_de-COase"/>
</dbReference>
<organism evidence="10 11">
    <name type="scientific">Hyphococcus flavus</name>
    <dbReference type="NCBI Taxonomy" id="1866326"/>
    <lineage>
        <taxon>Bacteria</taxon>
        <taxon>Pseudomonadati</taxon>
        <taxon>Pseudomonadota</taxon>
        <taxon>Alphaproteobacteria</taxon>
        <taxon>Parvularculales</taxon>
        <taxon>Parvularculaceae</taxon>
        <taxon>Hyphococcus</taxon>
    </lineage>
</organism>
<comment type="pathway">
    <text evidence="5">Amine and polyamine biosynthesis; putrescine biosynthesis via L-ornithine pathway; putrescine from L-ornithine: step 1/1.</text>
</comment>
<evidence type="ECO:0000313" key="11">
    <source>
        <dbReference type="Proteomes" id="UP001214043"/>
    </source>
</evidence>
<dbReference type="EMBL" id="CP118166">
    <property type="protein sequence ID" value="WDI30055.1"/>
    <property type="molecule type" value="Genomic_DNA"/>
</dbReference>
<comment type="cofactor">
    <cofactor evidence="1 8">
        <name>pyridoxal 5'-phosphate</name>
        <dbReference type="ChEBI" id="CHEBI:597326"/>
    </cofactor>
</comment>
<dbReference type="GO" id="GO:0033387">
    <property type="term" value="P:putrescine biosynthetic process from arginine, via ornithine"/>
    <property type="evidence" value="ECO:0007669"/>
    <property type="project" value="TreeGrafter"/>
</dbReference>
<feature type="modified residue" description="N6-(pyridoxal phosphate)lysine" evidence="8">
    <location>
        <position position="53"/>
    </location>
</feature>
<evidence type="ECO:0000256" key="2">
    <source>
        <dbReference type="ARBA" id="ARBA00008872"/>
    </source>
</evidence>
<dbReference type="PROSITE" id="PS00878">
    <property type="entry name" value="ODR_DC_2_1"/>
    <property type="match status" value="1"/>
</dbReference>
<name>A0AAF0CB61_9PROT</name>
<evidence type="ECO:0000256" key="7">
    <source>
        <dbReference type="ARBA" id="ARBA00049127"/>
    </source>
</evidence>
<dbReference type="InterPro" id="IPR022644">
    <property type="entry name" value="De-COase2_N"/>
</dbReference>
<dbReference type="PANTHER" id="PTHR11482">
    <property type="entry name" value="ARGININE/DIAMINOPIMELATE/ORNITHINE DECARBOXYLASE"/>
    <property type="match status" value="1"/>
</dbReference>
<dbReference type="FunFam" id="3.20.20.10:FF:000008">
    <property type="entry name" value="Ornithine decarboxylase"/>
    <property type="match status" value="1"/>
</dbReference>
<dbReference type="InterPro" id="IPR000183">
    <property type="entry name" value="Orn/DAP/Arg_de-COase"/>
</dbReference>
<feature type="active site" description="Proton donor" evidence="8">
    <location>
        <position position="328"/>
    </location>
</feature>
<dbReference type="Gene3D" id="3.20.20.10">
    <property type="entry name" value="Alanine racemase"/>
    <property type="match status" value="1"/>
</dbReference>
<dbReference type="PRINTS" id="PR01179">
    <property type="entry name" value="ODADCRBXLASE"/>
</dbReference>
<dbReference type="PROSITE" id="PS00879">
    <property type="entry name" value="ODR_DC_2_2"/>
    <property type="match status" value="1"/>
</dbReference>
<dbReference type="GO" id="GO:0004586">
    <property type="term" value="F:ornithine decarboxylase activity"/>
    <property type="evidence" value="ECO:0007669"/>
    <property type="project" value="UniProtKB-EC"/>
</dbReference>
<dbReference type="Proteomes" id="UP001214043">
    <property type="component" value="Chromosome"/>
</dbReference>
<evidence type="ECO:0000313" key="10">
    <source>
        <dbReference type="EMBL" id="WDI30055.1"/>
    </source>
</evidence>
<dbReference type="InterPro" id="IPR009006">
    <property type="entry name" value="Ala_racemase/Decarboxylase_C"/>
</dbReference>
<keyword evidence="3 8" id="KW-0663">Pyridoxal phosphate</keyword>
<dbReference type="SUPFAM" id="SSF51419">
    <property type="entry name" value="PLP-binding barrel"/>
    <property type="match status" value="1"/>
</dbReference>
<sequence length="405" mass="43614">MERHTSALALVVGSNGSPSGPDLPVHCLRPHAATIAADWFVRHFPGDVLYAVKANPHPAIIDAVYAAGVRWFDVASVPEIELVSARCPDATLAYMHPVKARSAIRRAYFDFGVRIFAVDSSAELQKLIAETNGANDLHIIVRLAVSSDYAQHKLSGKFGAAGPEAVMVLREARAVAEELGVSFHVGSQCMRPEAWRVAMQSVSEIIRAAGVTVDIVDVGGGFPTAYPGLIPPPLIDYIEEIKAAFEEMPVLENADLWCEPGRALCAEAGSHVVRVELRKGDTLYLNDGAYGALFDAAHDGLVFPVQLLREKGRPRRPMKAFKLFGPTCDSIDVMEGPFFLPADVSEGDYIEFGLTGAYGSALATKFNGFGEYIEAVIEDAPMSTMYGGVTQPAEIIALKDAVIEL</sequence>
<comment type="similarity">
    <text evidence="2">Belongs to the Orn/Lys/Arg decarboxylase class-II family.</text>
</comment>
<accession>A0AAF0CB61</accession>
<comment type="catalytic activity">
    <reaction evidence="7">
        <text>L-ornithine + H(+) = putrescine + CO2</text>
        <dbReference type="Rhea" id="RHEA:22964"/>
        <dbReference type="ChEBI" id="CHEBI:15378"/>
        <dbReference type="ChEBI" id="CHEBI:16526"/>
        <dbReference type="ChEBI" id="CHEBI:46911"/>
        <dbReference type="ChEBI" id="CHEBI:326268"/>
        <dbReference type="EC" id="4.1.1.17"/>
    </reaction>
</comment>
<dbReference type="EC" id="4.1.1.17" evidence="6"/>
<reference evidence="10" key="1">
    <citation type="submission" date="2023-02" db="EMBL/GenBank/DDBJ databases">
        <title>Genome sequence of Hyphococcus flavus.</title>
        <authorList>
            <person name="Rong J.-C."/>
            <person name="Zhao Q."/>
            <person name="Yi M."/>
            <person name="Wu J.-Y."/>
        </authorList>
    </citation>
    <scope>NUCLEOTIDE SEQUENCE</scope>
    <source>
        <strain evidence="10">MCCC 1K03223</strain>
    </source>
</reference>
<dbReference type="CDD" id="cd00622">
    <property type="entry name" value="PLPDE_III_ODC"/>
    <property type="match status" value="1"/>
</dbReference>
<keyword evidence="4" id="KW-0456">Lyase</keyword>
<dbReference type="PRINTS" id="PR01182">
    <property type="entry name" value="ORNDCRBXLASE"/>
</dbReference>